<keyword evidence="6" id="KW-0539">Nucleus</keyword>
<keyword evidence="2" id="KW-0479">Metal-binding</keyword>
<proteinExistence type="predicted"/>
<dbReference type="SUPFAM" id="SSF57667">
    <property type="entry name" value="beta-beta-alpha zinc fingers"/>
    <property type="match status" value="1"/>
</dbReference>
<sequence length="54" mass="6087">CGDCSKSFTSRSALRIHHHIHTGEKPYSCGDCGKSFVTSSKLNYHRRIHTGERP</sequence>
<evidence type="ECO:0000256" key="3">
    <source>
        <dbReference type="ARBA" id="ARBA00022737"/>
    </source>
</evidence>
<dbReference type="OrthoDB" id="6077919at2759"/>
<evidence type="ECO:0000256" key="5">
    <source>
        <dbReference type="ARBA" id="ARBA00022833"/>
    </source>
</evidence>
<reference evidence="9 10" key="1">
    <citation type="submission" date="2019-09" db="EMBL/GenBank/DDBJ databases">
        <title>Bird 10,000 Genomes (B10K) Project - Family phase.</title>
        <authorList>
            <person name="Zhang G."/>
        </authorList>
    </citation>
    <scope>NUCLEOTIDE SEQUENCE [LARGE SCALE GENOMIC DNA]</scope>
    <source>
        <strain evidence="9">B10K-DU-001-04</strain>
        <tissue evidence="9">Muscle</tissue>
    </source>
</reference>
<keyword evidence="4 7" id="KW-0863">Zinc-finger</keyword>
<dbReference type="GO" id="GO:0000978">
    <property type="term" value="F:RNA polymerase II cis-regulatory region sequence-specific DNA binding"/>
    <property type="evidence" value="ECO:0007669"/>
    <property type="project" value="TreeGrafter"/>
</dbReference>
<comment type="subcellular location">
    <subcellularLocation>
        <location evidence="1">Nucleus</location>
    </subcellularLocation>
</comment>
<dbReference type="PROSITE" id="PS00028">
    <property type="entry name" value="ZINC_FINGER_C2H2_1"/>
    <property type="match status" value="2"/>
</dbReference>
<dbReference type="AlphaFoldDB" id="A0A7K8XSG7"/>
<feature type="non-terminal residue" evidence="9">
    <location>
        <position position="1"/>
    </location>
</feature>
<dbReference type="GO" id="GO:0000785">
    <property type="term" value="C:chromatin"/>
    <property type="evidence" value="ECO:0007669"/>
    <property type="project" value="TreeGrafter"/>
</dbReference>
<dbReference type="InterPro" id="IPR013087">
    <property type="entry name" value="Znf_C2H2_type"/>
</dbReference>
<dbReference type="EMBL" id="VWZE01017170">
    <property type="protein sequence ID" value="NXF93752.1"/>
    <property type="molecule type" value="Genomic_DNA"/>
</dbReference>
<dbReference type="GO" id="GO:0031519">
    <property type="term" value="C:PcG protein complex"/>
    <property type="evidence" value="ECO:0007669"/>
    <property type="project" value="TreeGrafter"/>
</dbReference>
<evidence type="ECO:0000256" key="6">
    <source>
        <dbReference type="ARBA" id="ARBA00023242"/>
    </source>
</evidence>
<evidence type="ECO:0000256" key="4">
    <source>
        <dbReference type="ARBA" id="ARBA00022771"/>
    </source>
</evidence>
<keyword evidence="10" id="KW-1185">Reference proteome</keyword>
<feature type="domain" description="C2H2-type" evidence="8">
    <location>
        <begin position="1"/>
        <end position="26"/>
    </location>
</feature>
<dbReference type="Proteomes" id="UP000583613">
    <property type="component" value="Unassembled WGS sequence"/>
</dbReference>
<evidence type="ECO:0000256" key="7">
    <source>
        <dbReference type="PROSITE-ProRule" id="PRU00042"/>
    </source>
</evidence>
<evidence type="ECO:0000256" key="2">
    <source>
        <dbReference type="ARBA" id="ARBA00022723"/>
    </source>
</evidence>
<dbReference type="PANTHER" id="PTHR14003:SF19">
    <property type="entry name" value="YY2 TRANSCRIPTION FACTOR"/>
    <property type="match status" value="1"/>
</dbReference>
<dbReference type="PANTHER" id="PTHR14003">
    <property type="entry name" value="TRANSCRIPTIONAL REPRESSOR PROTEIN YY"/>
    <property type="match status" value="1"/>
</dbReference>
<organism evidence="9 10">
    <name type="scientific">Eubucco bourcierii</name>
    <name type="common">red-headed barbet</name>
    <dbReference type="NCBI Taxonomy" id="91767"/>
    <lineage>
        <taxon>Eukaryota</taxon>
        <taxon>Metazoa</taxon>
        <taxon>Chordata</taxon>
        <taxon>Craniata</taxon>
        <taxon>Vertebrata</taxon>
        <taxon>Euteleostomi</taxon>
        <taxon>Archelosauria</taxon>
        <taxon>Archosauria</taxon>
        <taxon>Dinosauria</taxon>
        <taxon>Saurischia</taxon>
        <taxon>Theropoda</taxon>
        <taxon>Coelurosauria</taxon>
        <taxon>Aves</taxon>
        <taxon>Neognathae</taxon>
        <taxon>Neoaves</taxon>
        <taxon>Telluraves</taxon>
        <taxon>Coraciimorphae</taxon>
        <taxon>Piciformes</taxon>
        <taxon>Ramphastidae</taxon>
        <taxon>Eubucco</taxon>
    </lineage>
</organism>
<name>A0A7K8XSG7_9PICI</name>
<dbReference type="InterPro" id="IPR036236">
    <property type="entry name" value="Znf_C2H2_sf"/>
</dbReference>
<dbReference type="GO" id="GO:0000981">
    <property type="term" value="F:DNA-binding transcription factor activity, RNA polymerase II-specific"/>
    <property type="evidence" value="ECO:0007669"/>
    <property type="project" value="TreeGrafter"/>
</dbReference>
<dbReference type="Pfam" id="PF00096">
    <property type="entry name" value="zf-C2H2"/>
    <property type="match status" value="2"/>
</dbReference>
<evidence type="ECO:0000313" key="10">
    <source>
        <dbReference type="Proteomes" id="UP000583613"/>
    </source>
</evidence>
<keyword evidence="5" id="KW-0862">Zinc</keyword>
<dbReference type="Gene3D" id="3.30.160.60">
    <property type="entry name" value="Classic Zinc Finger"/>
    <property type="match status" value="2"/>
</dbReference>
<dbReference type="GO" id="GO:0008270">
    <property type="term" value="F:zinc ion binding"/>
    <property type="evidence" value="ECO:0007669"/>
    <property type="project" value="UniProtKB-KW"/>
</dbReference>
<dbReference type="FunFam" id="3.30.160.60:FF:001498">
    <property type="entry name" value="Zinc finger protein 404"/>
    <property type="match status" value="1"/>
</dbReference>
<comment type="caution">
    <text evidence="9">The sequence shown here is derived from an EMBL/GenBank/DDBJ whole genome shotgun (WGS) entry which is preliminary data.</text>
</comment>
<accession>A0A7K8XSG7</accession>
<dbReference type="PROSITE" id="PS50157">
    <property type="entry name" value="ZINC_FINGER_C2H2_2"/>
    <property type="match status" value="2"/>
</dbReference>
<feature type="non-terminal residue" evidence="9">
    <location>
        <position position="54"/>
    </location>
</feature>
<gene>
    <name evidence="9" type="primary">Znf41</name>
    <name evidence="9" type="ORF">EUBBOU_R01524</name>
</gene>
<feature type="domain" description="C2H2-type" evidence="8">
    <location>
        <begin position="27"/>
        <end position="54"/>
    </location>
</feature>
<dbReference type="FunFam" id="3.30.160.60:FF:001270">
    <property type="entry name" value="zinc finger protein 583 isoform X1"/>
    <property type="match status" value="1"/>
</dbReference>
<evidence type="ECO:0000256" key="1">
    <source>
        <dbReference type="ARBA" id="ARBA00004123"/>
    </source>
</evidence>
<dbReference type="SMART" id="SM00355">
    <property type="entry name" value="ZnF_C2H2"/>
    <property type="match status" value="2"/>
</dbReference>
<evidence type="ECO:0000259" key="8">
    <source>
        <dbReference type="PROSITE" id="PS50157"/>
    </source>
</evidence>
<keyword evidence="3" id="KW-0677">Repeat</keyword>
<dbReference type="GO" id="GO:0005667">
    <property type="term" value="C:transcription regulator complex"/>
    <property type="evidence" value="ECO:0007669"/>
    <property type="project" value="TreeGrafter"/>
</dbReference>
<protein>
    <submittedName>
        <fullName evidence="9">ZNF41 protein</fullName>
    </submittedName>
</protein>
<evidence type="ECO:0000313" key="9">
    <source>
        <dbReference type="EMBL" id="NXF93752.1"/>
    </source>
</evidence>